<dbReference type="PANTHER" id="PTHR30032:SF4">
    <property type="entry name" value="AMIDASE ENHANCER"/>
    <property type="match status" value="1"/>
</dbReference>
<dbReference type="Proteomes" id="UP001500506">
    <property type="component" value="Unassembled WGS sequence"/>
</dbReference>
<feature type="chain" id="PRO_5047279167" description="Cell wall-binding repeat-containing protein" evidence="1">
    <location>
        <begin position="25"/>
        <end position="610"/>
    </location>
</feature>
<evidence type="ECO:0008006" key="4">
    <source>
        <dbReference type="Google" id="ProtNLM"/>
    </source>
</evidence>
<keyword evidence="1" id="KW-0732">Signal</keyword>
<dbReference type="Gene3D" id="3.40.50.12090">
    <property type="match status" value="1"/>
</dbReference>
<name>A0ABP4WDJ0_9MICO</name>
<accession>A0ABP4WDJ0</accession>
<dbReference type="RefSeq" id="WP_232496781.1">
    <property type="nucleotide sequence ID" value="NZ_BAAANH010000001.1"/>
</dbReference>
<dbReference type="Pfam" id="PF04122">
    <property type="entry name" value="CW_binding_2"/>
    <property type="match status" value="3"/>
</dbReference>
<dbReference type="InterPro" id="IPR051922">
    <property type="entry name" value="Bact_Sporulation_Assoc"/>
</dbReference>
<protein>
    <recommendedName>
        <fullName evidence="4">Cell wall-binding repeat-containing protein</fullName>
    </recommendedName>
</protein>
<evidence type="ECO:0000256" key="1">
    <source>
        <dbReference type="SAM" id="SignalP"/>
    </source>
</evidence>
<reference evidence="3" key="1">
    <citation type="journal article" date="2019" name="Int. J. Syst. Evol. Microbiol.">
        <title>The Global Catalogue of Microorganisms (GCM) 10K type strain sequencing project: providing services to taxonomists for standard genome sequencing and annotation.</title>
        <authorList>
            <consortium name="The Broad Institute Genomics Platform"/>
            <consortium name="The Broad Institute Genome Sequencing Center for Infectious Disease"/>
            <person name="Wu L."/>
            <person name="Ma J."/>
        </authorList>
    </citation>
    <scope>NUCLEOTIDE SEQUENCE [LARGE SCALE GENOMIC DNA]</scope>
    <source>
        <strain evidence="3">JCM 14319</strain>
    </source>
</reference>
<sequence length="610" mass="61714">MKKLAIGLVSTLLLSAAFVSPAHAAGSGALDDAAAQAMHLEGQAANAGEAVPGDPEAVADAEARAAIDEAAGEASGSSSFQTAAATGFTAGNLIADANFYNGNAMSEAAIQAFLVKMGGGLAKLAMPTEDINWSYGTCAGYVGAASESAARIIFKVQRACGLSARVILVTLQKEQSLLTNKAPSADTLNKAMGYGCPDTAACDPEYAGFFRQVAFAARQLTWYNNPAGSFTTLKIGQPNAIAYHPDSACKSANVTIANAATAALYYYTPFQPNAAAIKNLYGSGDACSSYGNRNFWRMYTDWFGDPRAGAALTSTRLQGADRYATAAAISLAGFQEPGVPVVYVASGTQFADALAAAPAAAHLGGPMLLTEKWSVPTATLAELNRLAPQRIVVVGGTGAIGGSTANTLAKIAPVRRIGGADRYETSRNIAADAFRGASVASAYVATGRDFPDGLSAGAAAGALDVPVVLVDGKAARVDGPTTTVLRNLGVGDVRIAGGTGAVSSGLQSSIGSAGFTVRRYAGTDRYSTSVAINSVFRTTENAYVATGAAFPDALTGAAAAGAAGDPLFLSQSTCVPPSTRVAVFAKGTTHLTLLGGTGALSSRVASLQSC</sequence>
<evidence type="ECO:0000313" key="3">
    <source>
        <dbReference type="Proteomes" id="UP001500506"/>
    </source>
</evidence>
<dbReference type="InterPro" id="IPR007253">
    <property type="entry name" value="Cell_wall-bd_2"/>
</dbReference>
<dbReference type="PANTHER" id="PTHR30032">
    <property type="entry name" value="N-ACETYLMURAMOYL-L-ALANINE AMIDASE-RELATED"/>
    <property type="match status" value="1"/>
</dbReference>
<feature type="signal peptide" evidence="1">
    <location>
        <begin position="1"/>
        <end position="24"/>
    </location>
</feature>
<dbReference type="EMBL" id="BAAANH010000001">
    <property type="protein sequence ID" value="GAA1749436.1"/>
    <property type="molecule type" value="Genomic_DNA"/>
</dbReference>
<proteinExistence type="predicted"/>
<keyword evidence="3" id="KW-1185">Reference proteome</keyword>
<gene>
    <name evidence="2" type="ORF">GCM10009747_03340</name>
</gene>
<evidence type="ECO:0000313" key="2">
    <source>
        <dbReference type="EMBL" id="GAA1749436.1"/>
    </source>
</evidence>
<comment type="caution">
    <text evidence="2">The sequence shown here is derived from an EMBL/GenBank/DDBJ whole genome shotgun (WGS) entry which is preliminary data.</text>
</comment>
<organism evidence="2 3">
    <name type="scientific">Agromyces humatus</name>
    <dbReference type="NCBI Taxonomy" id="279573"/>
    <lineage>
        <taxon>Bacteria</taxon>
        <taxon>Bacillati</taxon>
        <taxon>Actinomycetota</taxon>
        <taxon>Actinomycetes</taxon>
        <taxon>Micrococcales</taxon>
        <taxon>Microbacteriaceae</taxon>
        <taxon>Agromyces</taxon>
    </lineage>
</organism>